<dbReference type="RefSeq" id="WP_108177977.1">
    <property type="nucleotide sequence ID" value="NZ_PZZL01000005.1"/>
</dbReference>
<dbReference type="Pfam" id="PF13844">
    <property type="entry name" value="Glyco_transf_41"/>
    <property type="match status" value="2"/>
</dbReference>
<reference evidence="6 7" key="1">
    <citation type="submission" date="2018-04" db="EMBL/GenBank/DDBJ databases">
        <title>Genomic Encyclopedia of Archaeal and Bacterial Type Strains, Phase II (KMG-II): from individual species to whole genera.</title>
        <authorList>
            <person name="Goeker M."/>
        </authorList>
    </citation>
    <scope>NUCLEOTIDE SEQUENCE [LARGE SCALE GENOMIC DNA]</scope>
    <source>
        <strain evidence="6 7">DSM 25521</strain>
    </source>
</reference>
<accession>A0A2T4Z2Y3</accession>
<dbReference type="PANTHER" id="PTHR44998:SF1">
    <property type="entry name" value="UDP-N-ACETYLGLUCOSAMINE--PEPTIDE N-ACETYLGLUCOSAMINYLTRANSFERASE 110 KDA SUBUNIT"/>
    <property type="match status" value="1"/>
</dbReference>
<feature type="domain" description="O-GlcNAc transferase C-terminal" evidence="5">
    <location>
        <begin position="396"/>
        <end position="546"/>
    </location>
</feature>
<dbReference type="Gene3D" id="1.25.40.10">
    <property type="entry name" value="Tetratricopeptide repeat domain"/>
    <property type="match status" value="1"/>
</dbReference>
<dbReference type="PANTHER" id="PTHR44998">
    <property type="match status" value="1"/>
</dbReference>
<sequence>MATSVQWARPLDERTTRHAVEYATGAARYALKRGEASIAVRIARQLVMAQPGDMAHRDLLAEGVAARDAASDFIARHAGSTDPDTMNGLAASHLALGDIIAASQLWLALARSDPSRTDAFVSFAWCMARAGNDEIATQIAARLGDTTHAKVAALRMMLALSAGKDEEALAEAQRAQHLADAFAWLPHGAVFASTGVVNAASLRLGGRLEDLAAVMHLYPIGQAIQDGRNDDAIAGADQVLASIPDDRWAALFKVMALVAKDDKIGAAKAQAALVSSSGVRLDMLDRLIALLSDMSAHRLVVDFGSLVRERIADNAVLQSTIGHSAAHVGDFDLFEEMKAALHPLEDRIAGSSMSPFVVMSLTDDPAVHKLAAIQRADRMGGPSAPPSLPSIRPPAPGERLRIGYFSNDFHNHATMKLIVETLEATDRSRFEVFAYSYDASPDNPDRERARAAVEHFRDIVALSDEEFTELVREDGVHVLVDLKGYTRGSRLAALKHRPAPIQVNWLGYPGTYGFAETDYIIADPFIIPPSAESDHSEAVVRLPDCYQPNNRMREVVETPTREMVGLPETGFVFASFNQVYKINAPVFGAWMDILKGVPGSVLWLLIKDDATADRLKARTEAHGVDPSRIVAAPTLSNEMHLARYGLVDLALDTFPVGSHTTASDAIWMGAPLLALAGRSFISRVSGSIVTAAGVPHLVATDLDEYVAKAIALGNDPGTAAAMREDLLRRRDTMPLFDPARFAEHLGRAYEGMVEIWRRGEKPHAFDVPSVDVKPKLSVEVA</sequence>
<gene>
    <name evidence="6" type="ORF">C8P69_105290</name>
</gene>
<dbReference type="Gene3D" id="3.40.50.11380">
    <property type="match status" value="1"/>
</dbReference>
<dbReference type="Proteomes" id="UP000241808">
    <property type="component" value="Unassembled WGS sequence"/>
</dbReference>
<protein>
    <submittedName>
        <fullName evidence="6">Glycosyl transferase family 41</fullName>
    </submittedName>
</protein>
<evidence type="ECO:0000313" key="7">
    <source>
        <dbReference type="Proteomes" id="UP000241808"/>
    </source>
</evidence>
<evidence type="ECO:0000256" key="1">
    <source>
        <dbReference type="ARBA" id="ARBA00004922"/>
    </source>
</evidence>
<evidence type="ECO:0000256" key="3">
    <source>
        <dbReference type="ARBA" id="ARBA00022737"/>
    </source>
</evidence>
<evidence type="ECO:0000313" key="6">
    <source>
        <dbReference type="EMBL" id="PTM55137.1"/>
    </source>
</evidence>
<dbReference type="InterPro" id="IPR011990">
    <property type="entry name" value="TPR-like_helical_dom_sf"/>
</dbReference>
<dbReference type="Gene3D" id="3.40.50.2000">
    <property type="entry name" value="Glycogen Phosphorylase B"/>
    <property type="match status" value="1"/>
</dbReference>
<comment type="caution">
    <text evidence="6">The sequence shown here is derived from an EMBL/GenBank/DDBJ whole genome shotgun (WGS) entry which is preliminary data.</text>
</comment>
<evidence type="ECO:0000256" key="4">
    <source>
        <dbReference type="ARBA" id="ARBA00022803"/>
    </source>
</evidence>
<organism evidence="6 7">
    <name type="scientific">Phreatobacter oligotrophus</name>
    <dbReference type="NCBI Taxonomy" id="1122261"/>
    <lineage>
        <taxon>Bacteria</taxon>
        <taxon>Pseudomonadati</taxon>
        <taxon>Pseudomonadota</taxon>
        <taxon>Alphaproteobacteria</taxon>
        <taxon>Hyphomicrobiales</taxon>
        <taxon>Phreatobacteraceae</taxon>
        <taxon>Phreatobacter</taxon>
    </lineage>
</organism>
<keyword evidence="4" id="KW-0802">TPR repeat</keyword>
<keyword evidence="3" id="KW-0677">Repeat</keyword>
<evidence type="ECO:0000256" key="2">
    <source>
        <dbReference type="ARBA" id="ARBA00022679"/>
    </source>
</evidence>
<dbReference type="AlphaFoldDB" id="A0A2T4Z2Y3"/>
<dbReference type="GO" id="GO:0016740">
    <property type="term" value="F:transferase activity"/>
    <property type="evidence" value="ECO:0007669"/>
    <property type="project" value="UniProtKB-KW"/>
</dbReference>
<keyword evidence="7" id="KW-1185">Reference proteome</keyword>
<comment type="pathway">
    <text evidence="1">Protein modification; protein glycosylation.</text>
</comment>
<dbReference type="OrthoDB" id="146908at2"/>
<dbReference type="EMBL" id="PZZL01000005">
    <property type="protein sequence ID" value="PTM55137.1"/>
    <property type="molecule type" value="Genomic_DNA"/>
</dbReference>
<proteinExistence type="predicted"/>
<name>A0A2T4Z2Y3_9HYPH</name>
<dbReference type="InterPro" id="IPR029489">
    <property type="entry name" value="OGT/SEC/SPY_C"/>
</dbReference>
<dbReference type="SUPFAM" id="SSF48452">
    <property type="entry name" value="TPR-like"/>
    <property type="match status" value="1"/>
</dbReference>
<feature type="domain" description="O-GlcNAc transferase C-terminal" evidence="5">
    <location>
        <begin position="556"/>
        <end position="744"/>
    </location>
</feature>
<evidence type="ECO:0000259" key="5">
    <source>
        <dbReference type="Pfam" id="PF13844"/>
    </source>
</evidence>
<keyword evidence="2 6" id="KW-0808">Transferase</keyword>